<dbReference type="InterPro" id="IPR001138">
    <property type="entry name" value="Zn2Cys6_DnaBD"/>
</dbReference>
<name>A0A1G4JH14_9SACH</name>
<dbReference type="Proteomes" id="UP000191144">
    <property type="component" value="Chromosome E"/>
</dbReference>
<keyword evidence="2" id="KW-0539">Nucleus</keyword>
<gene>
    <name evidence="4" type="ORF">LAME_0E04830G</name>
</gene>
<dbReference type="GO" id="GO:0000981">
    <property type="term" value="F:DNA-binding transcription factor activity, RNA polymerase II-specific"/>
    <property type="evidence" value="ECO:0007669"/>
    <property type="project" value="InterPro"/>
</dbReference>
<comment type="subcellular location">
    <subcellularLocation>
        <location evidence="1">Nucleus</location>
    </subcellularLocation>
</comment>
<proteinExistence type="predicted"/>
<organism evidence="4 5">
    <name type="scientific">Lachancea meyersii CBS 8951</name>
    <dbReference type="NCBI Taxonomy" id="1266667"/>
    <lineage>
        <taxon>Eukaryota</taxon>
        <taxon>Fungi</taxon>
        <taxon>Dikarya</taxon>
        <taxon>Ascomycota</taxon>
        <taxon>Saccharomycotina</taxon>
        <taxon>Saccharomycetes</taxon>
        <taxon>Saccharomycetales</taxon>
        <taxon>Saccharomycetaceae</taxon>
        <taxon>Lachancea</taxon>
    </lineage>
</organism>
<dbReference type="OrthoDB" id="1747771at2759"/>
<protein>
    <submittedName>
        <fullName evidence="4">LAME_0E04830g1_1</fullName>
    </submittedName>
</protein>
<dbReference type="PROSITE" id="PS50048">
    <property type="entry name" value="ZN2_CY6_FUNGAL_2"/>
    <property type="match status" value="1"/>
</dbReference>
<dbReference type="GO" id="GO:0008270">
    <property type="term" value="F:zinc ion binding"/>
    <property type="evidence" value="ECO:0007669"/>
    <property type="project" value="InterPro"/>
</dbReference>
<dbReference type="EMBL" id="LT598481">
    <property type="protein sequence ID" value="SCU89662.1"/>
    <property type="molecule type" value="Genomic_DNA"/>
</dbReference>
<evidence type="ECO:0000313" key="5">
    <source>
        <dbReference type="Proteomes" id="UP000191144"/>
    </source>
</evidence>
<dbReference type="InterPro" id="IPR050613">
    <property type="entry name" value="Sec_Metabolite_Reg"/>
</dbReference>
<accession>A0A1G4JH14</accession>
<evidence type="ECO:0000256" key="2">
    <source>
        <dbReference type="ARBA" id="ARBA00023242"/>
    </source>
</evidence>
<dbReference type="PANTHER" id="PTHR31001:SF90">
    <property type="entry name" value="CENTROMERE DNA-BINDING PROTEIN COMPLEX CBF3 SUBUNIT B"/>
    <property type="match status" value="1"/>
</dbReference>
<evidence type="ECO:0000256" key="1">
    <source>
        <dbReference type="ARBA" id="ARBA00004123"/>
    </source>
</evidence>
<dbReference type="Gene3D" id="4.10.240.10">
    <property type="entry name" value="Zn(2)-C6 fungal-type DNA-binding domain"/>
    <property type="match status" value="1"/>
</dbReference>
<evidence type="ECO:0000259" key="3">
    <source>
        <dbReference type="PROSITE" id="PS50048"/>
    </source>
</evidence>
<dbReference type="InterPro" id="IPR036864">
    <property type="entry name" value="Zn2-C6_fun-type_DNA-bd_sf"/>
</dbReference>
<dbReference type="SUPFAM" id="SSF57701">
    <property type="entry name" value="Zn2/Cys6 DNA-binding domain"/>
    <property type="match status" value="1"/>
</dbReference>
<dbReference type="SMART" id="SM00066">
    <property type="entry name" value="GAL4"/>
    <property type="match status" value="1"/>
</dbReference>
<dbReference type="AlphaFoldDB" id="A0A1G4JH14"/>
<dbReference type="Pfam" id="PF00172">
    <property type="entry name" value="Zn_clus"/>
    <property type="match status" value="1"/>
</dbReference>
<reference evidence="5" key="1">
    <citation type="submission" date="2016-03" db="EMBL/GenBank/DDBJ databases">
        <authorList>
            <person name="Devillers Hugo."/>
        </authorList>
    </citation>
    <scope>NUCLEOTIDE SEQUENCE [LARGE SCALE GENOMIC DNA]</scope>
</reference>
<dbReference type="InterPro" id="IPR031760">
    <property type="entry name" value="Cep3_C"/>
</dbReference>
<sequence>MIPRFKPAKSKGPCSVCVKRKVKCDRAVPCSNCVKRGEEDKCIASYKLELNNAGNSLNTNKQEFLILWHAYSVWIIDNGLLGKGCQSWTRKLQNRQQWDWRSQNERADLWLEQMNMELSFKLLDYSVENLGGLYFGVLSDVGELYIELEEYWGRTKIARNDITPENYLWNALLWSILTLTVYYIPLKALETLMLETHLACMQAELQESGLTEQARANIAADFANVSLQMLTRANFMAFPDVKIIQTYLILASTSFPTDDPPLANSLLTHCLHLAKYWQLDLFKISVADTTDVRLTKLSCEKIWYRLCVHDYWQSGIDKPLSVHETNNSLLNHAAFLMDRPNVDVYQSEETFEALLWKVTSLDRDVRKYFDTQTKPPLKTLDAVQRQVDIFLHKAQALDAKVSASTRCEKFIVSFLLNVVNWKISNLAYTYYDQESGHVKLYQFSTMMIALIVHNIKVGMGFLNKLPFVVSAISKVLTFHSLCFVFDSSSVNEQLALDLTEICDSEDLKKNDISKRASVLAERLRELRKLWRNVRVVDDGEGLNHPVYTILRNDMGMLQESSRRQSRLLLKWDKVDSRMPENEENESQSRDFMKFVRDFEDRFSLFEILD</sequence>
<dbReference type="GO" id="GO:0005634">
    <property type="term" value="C:nucleus"/>
    <property type="evidence" value="ECO:0007669"/>
    <property type="project" value="UniProtKB-SubCell"/>
</dbReference>
<dbReference type="CDD" id="cd00067">
    <property type="entry name" value="GAL4"/>
    <property type="match status" value="1"/>
</dbReference>
<dbReference type="PANTHER" id="PTHR31001">
    <property type="entry name" value="UNCHARACTERIZED TRANSCRIPTIONAL REGULATORY PROTEIN"/>
    <property type="match status" value="1"/>
</dbReference>
<feature type="domain" description="Zn(2)-C6 fungal-type" evidence="3">
    <location>
        <begin position="13"/>
        <end position="44"/>
    </location>
</feature>
<evidence type="ECO:0000313" key="4">
    <source>
        <dbReference type="EMBL" id="SCU89662.1"/>
    </source>
</evidence>
<dbReference type="Pfam" id="PF16846">
    <property type="entry name" value="Cep3"/>
    <property type="match status" value="1"/>
</dbReference>
<keyword evidence="5" id="KW-1185">Reference proteome</keyword>